<dbReference type="PANTHER" id="PTHR47691">
    <property type="entry name" value="REGULATOR-RELATED"/>
    <property type="match status" value="1"/>
</dbReference>
<comment type="caution">
    <text evidence="5">The sequence shown here is derived from an EMBL/GenBank/DDBJ whole genome shotgun (WGS) entry which is preliminary data.</text>
</comment>
<dbReference type="Pfam" id="PF13191">
    <property type="entry name" value="AAA_16"/>
    <property type="match status" value="1"/>
</dbReference>
<dbReference type="InterPro" id="IPR016032">
    <property type="entry name" value="Sig_transdc_resp-reg_C-effctor"/>
</dbReference>
<dbReference type="InterPro" id="IPR036388">
    <property type="entry name" value="WH-like_DNA-bd_sf"/>
</dbReference>
<evidence type="ECO:0000313" key="6">
    <source>
        <dbReference type="Proteomes" id="UP000005143"/>
    </source>
</evidence>
<dbReference type="GO" id="GO:0006355">
    <property type="term" value="P:regulation of DNA-templated transcription"/>
    <property type="evidence" value="ECO:0007669"/>
    <property type="project" value="InterPro"/>
</dbReference>
<dbReference type="Pfam" id="PF03704">
    <property type="entry name" value="BTAD"/>
    <property type="match status" value="1"/>
</dbReference>
<dbReference type="SUPFAM" id="SSF52540">
    <property type="entry name" value="P-loop containing nucleoside triphosphate hydrolases"/>
    <property type="match status" value="1"/>
</dbReference>
<dbReference type="GO" id="GO:0043531">
    <property type="term" value="F:ADP binding"/>
    <property type="evidence" value="ECO:0007669"/>
    <property type="project" value="InterPro"/>
</dbReference>
<feature type="domain" description="Bacterial transcriptional activator" evidence="4">
    <location>
        <begin position="92"/>
        <end position="236"/>
    </location>
</feature>
<name>H0EAS5_9ACTN</name>
<comment type="similarity">
    <text evidence="1">Belongs to the AfsR/DnrI/RedD regulatory family.</text>
</comment>
<keyword evidence="2" id="KW-0238">DNA-binding</keyword>
<dbReference type="InterPro" id="IPR058852">
    <property type="entry name" value="HTH_77"/>
</dbReference>
<dbReference type="SUPFAM" id="SSF48452">
    <property type="entry name" value="TPR-like"/>
    <property type="match status" value="2"/>
</dbReference>
<dbReference type="GO" id="GO:0000160">
    <property type="term" value="P:phosphorelay signal transduction system"/>
    <property type="evidence" value="ECO:0007669"/>
    <property type="project" value="InterPro"/>
</dbReference>
<reference evidence="5 6" key="1">
    <citation type="journal article" date="2013" name="Biodegradation">
        <title>Quantitative proteomic analysis of ibuprofen-degrading Patulibacter sp. strain I11.</title>
        <authorList>
            <person name="Almeida B."/>
            <person name="Kjeldal H."/>
            <person name="Lolas I."/>
            <person name="Knudsen A.D."/>
            <person name="Carvalho G."/>
            <person name="Nielsen K.L."/>
            <person name="Barreto Crespo M.T."/>
            <person name="Stensballe A."/>
            <person name="Nielsen J.L."/>
        </authorList>
    </citation>
    <scope>NUCLEOTIDE SEQUENCE [LARGE SCALE GENOMIC DNA]</scope>
    <source>
        <strain evidence="5 6">I11</strain>
    </source>
</reference>
<dbReference type="SMART" id="SM01043">
    <property type="entry name" value="BTAD"/>
    <property type="match status" value="1"/>
</dbReference>
<feature type="domain" description="OmpR/PhoB-type" evidence="3">
    <location>
        <begin position="15"/>
        <end position="85"/>
    </location>
</feature>
<evidence type="ECO:0000313" key="5">
    <source>
        <dbReference type="EMBL" id="EHN09250.1"/>
    </source>
</evidence>
<dbReference type="SMART" id="SM00862">
    <property type="entry name" value="Trans_reg_C"/>
    <property type="match status" value="1"/>
</dbReference>
<gene>
    <name evidence="5" type="ORF">PAI11_39490</name>
</gene>
<dbReference type="GO" id="GO:0003677">
    <property type="term" value="F:DNA binding"/>
    <property type="evidence" value="ECO:0007669"/>
    <property type="project" value="UniProtKB-KW"/>
</dbReference>
<dbReference type="PANTHER" id="PTHR47691:SF3">
    <property type="entry name" value="HTH-TYPE TRANSCRIPTIONAL REGULATOR RV0890C-RELATED"/>
    <property type="match status" value="1"/>
</dbReference>
<organism evidence="5 6">
    <name type="scientific">Patulibacter medicamentivorans</name>
    <dbReference type="NCBI Taxonomy" id="1097667"/>
    <lineage>
        <taxon>Bacteria</taxon>
        <taxon>Bacillati</taxon>
        <taxon>Actinomycetota</taxon>
        <taxon>Thermoleophilia</taxon>
        <taxon>Solirubrobacterales</taxon>
        <taxon>Patulibacteraceae</taxon>
        <taxon>Patulibacter</taxon>
    </lineage>
</organism>
<dbReference type="Proteomes" id="UP000005143">
    <property type="component" value="Unassembled WGS sequence"/>
</dbReference>
<keyword evidence="6" id="KW-1185">Reference proteome</keyword>
<dbReference type="InterPro" id="IPR041664">
    <property type="entry name" value="AAA_16"/>
</dbReference>
<dbReference type="EMBL" id="AGUD01000297">
    <property type="protein sequence ID" value="EHN09250.1"/>
    <property type="molecule type" value="Genomic_DNA"/>
</dbReference>
<dbReference type="RefSeq" id="WP_007578450.1">
    <property type="nucleotide sequence ID" value="NZ_AGUD01000297.1"/>
</dbReference>
<dbReference type="Gene3D" id="1.25.40.10">
    <property type="entry name" value="Tetratricopeptide repeat domain"/>
    <property type="match status" value="2"/>
</dbReference>
<dbReference type="InterPro" id="IPR005158">
    <property type="entry name" value="BTAD"/>
</dbReference>
<sequence>MPASLTLLDGVRFDGAEVVGDRSRALLAALAAGRGRAVRAERLVDLIWGEEPLANASKGLQVVVSRTRTACGPEAIVREGDGYRLGVDPARVDSSRLAALVADAGRAIADDPVAAAELARQALALANGLATIGDDERGPLADLRRDAVGDVDRARLLLAQASSRTGAHGDALPALEAAHAAHPDDESLLADLLRSEAVVRGPGAALERFERYRRDVRDRLGASPGEALQRVHRDLLALDRPVRSGVRYDATALLGRDQDVERLRALLSSARVVSILGPGGLGKTRLAHVLARDATEPAVHVVELVGVTAPEDLVGEVGSVLGVRDSVSSRRTLTPEQRADVRARVAQRLGQAPSLLILDNCEHLVAAVAELVAFLVSTTADLRVLTTTRAPLAIGAERVYQLGELQPTDAVELFRQRAVAARPAVKLDDQVVRRIVVRLDGLPLAIELAAAKVRVMAVEEIDRRLEDRFALLRGGDRSAPDRHRTLLAVIDWSWNLLGESERRALRRLALFHDGFTLDAAGEVLGDGAFDAVQNLVDQSLLSVHESAAGVRYRMLETVREFGRMQLRAVGEQDEARAAQRRWATGYAWRNGDRLAGADQFAAIDALAAEESNLADELRDAVADRDVEAAIQLLAVLGFFWSIRGNHGRLIALTEAIADVVRDWSPPEHLLDQTRAAMAVTLSNSMIASTDHTGPLRALLQRIGAEDGNRRLAATARVMLAYDPADAREFPARLEALARDPDRHVAQFALQWLSHTRENAGDPTAAVDAAAQALALARDEDGPWVAAILRTQLAQLTMPLGDREAATGYARAALPVLQRLGARDDEIQLRSLLALTAIAEGRPADAEAEIDLIDGIEDLETTFGGGIVTLIGRAELLLAQGDRAAGLRAYQDAAARMRQMPFPGVATTGLEPWTLFGEATALAAIAQHGGPEDDEAGRTLFRSCRGGTVLALNPDDPHLDYPVAGMLLFALGSWGLLRDAIAVDDAVTLLVLAERFAYNRMIPTMAWERIAPRAEERAPGRIDAARAALGERRAPELLVEARGLVERLGG</sequence>
<protein>
    <submittedName>
        <fullName evidence="5">Signal transduction response regulator</fullName>
    </submittedName>
</protein>
<dbReference type="InterPro" id="IPR001867">
    <property type="entry name" value="OmpR/PhoB-type_DNA-bd"/>
</dbReference>
<dbReference type="AlphaFoldDB" id="H0EAS5"/>
<evidence type="ECO:0000256" key="2">
    <source>
        <dbReference type="ARBA" id="ARBA00023125"/>
    </source>
</evidence>
<evidence type="ECO:0000259" key="4">
    <source>
        <dbReference type="SMART" id="SM01043"/>
    </source>
</evidence>
<dbReference type="PATRIC" id="fig|1097667.3.peg.3914"/>
<accession>H0EAS5</accession>
<evidence type="ECO:0000259" key="3">
    <source>
        <dbReference type="SMART" id="SM00862"/>
    </source>
</evidence>
<evidence type="ECO:0000256" key="1">
    <source>
        <dbReference type="ARBA" id="ARBA00005820"/>
    </source>
</evidence>
<proteinExistence type="inferred from homology"/>
<dbReference type="InterPro" id="IPR027417">
    <property type="entry name" value="P-loop_NTPase"/>
</dbReference>
<dbReference type="Gene3D" id="1.10.10.10">
    <property type="entry name" value="Winged helix-like DNA-binding domain superfamily/Winged helix DNA-binding domain"/>
    <property type="match status" value="1"/>
</dbReference>
<dbReference type="Pfam" id="PF25872">
    <property type="entry name" value="HTH_77"/>
    <property type="match status" value="1"/>
</dbReference>
<dbReference type="Gene3D" id="3.40.50.300">
    <property type="entry name" value="P-loop containing nucleotide triphosphate hydrolases"/>
    <property type="match status" value="1"/>
</dbReference>
<dbReference type="PRINTS" id="PR00364">
    <property type="entry name" value="DISEASERSIST"/>
</dbReference>
<dbReference type="InterPro" id="IPR011990">
    <property type="entry name" value="TPR-like_helical_dom_sf"/>
</dbReference>
<dbReference type="SUPFAM" id="SSF46894">
    <property type="entry name" value="C-terminal effector domain of the bipartite response regulators"/>
    <property type="match status" value="1"/>
</dbReference>